<protein>
    <submittedName>
        <fullName evidence="3">Probable serine/threonine-protein kinase DDB_G0282963 isoform X1</fullName>
    </submittedName>
</protein>
<dbReference type="RefSeq" id="XP_018328655.1">
    <property type="nucleotide sequence ID" value="XM_018473153.1"/>
</dbReference>
<organism evidence="2 3">
    <name type="scientific">Agrilus planipennis</name>
    <name type="common">Emerald ash borer</name>
    <name type="synonym">Agrilus marcopoli</name>
    <dbReference type="NCBI Taxonomy" id="224129"/>
    <lineage>
        <taxon>Eukaryota</taxon>
        <taxon>Metazoa</taxon>
        <taxon>Ecdysozoa</taxon>
        <taxon>Arthropoda</taxon>
        <taxon>Hexapoda</taxon>
        <taxon>Insecta</taxon>
        <taxon>Pterygota</taxon>
        <taxon>Neoptera</taxon>
        <taxon>Endopterygota</taxon>
        <taxon>Coleoptera</taxon>
        <taxon>Polyphaga</taxon>
        <taxon>Elateriformia</taxon>
        <taxon>Buprestoidea</taxon>
        <taxon>Buprestidae</taxon>
        <taxon>Agrilinae</taxon>
        <taxon>Agrilus</taxon>
    </lineage>
</organism>
<feature type="region of interest" description="Disordered" evidence="1">
    <location>
        <begin position="87"/>
        <end position="113"/>
    </location>
</feature>
<dbReference type="OrthoDB" id="6426920at2759"/>
<evidence type="ECO:0000256" key="1">
    <source>
        <dbReference type="SAM" id="MobiDB-lite"/>
    </source>
</evidence>
<dbReference type="STRING" id="224129.A0A1W4X8I9"/>
<evidence type="ECO:0000313" key="3">
    <source>
        <dbReference type="RefSeq" id="XP_018328655.1"/>
    </source>
</evidence>
<accession>A0A1W4X8I9</accession>
<feature type="region of interest" description="Disordered" evidence="1">
    <location>
        <begin position="1"/>
        <end position="51"/>
    </location>
</feature>
<dbReference type="InParanoid" id="A0A1W4X8I9"/>
<name>A0A1W4X8I9_AGRPL</name>
<keyword evidence="3" id="KW-0808">Transferase</keyword>
<gene>
    <name evidence="3" type="primary">LOC108739314</name>
</gene>
<feature type="compositionally biased region" description="Basic residues" evidence="1">
    <location>
        <begin position="549"/>
        <end position="560"/>
    </location>
</feature>
<dbReference type="Proteomes" id="UP000192223">
    <property type="component" value="Unplaced"/>
</dbReference>
<dbReference type="AlphaFoldDB" id="A0A1W4X8I9"/>
<evidence type="ECO:0000313" key="2">
    <source>
        <dbReference type="Proteomes" id="UP000192223"/>
    </source>
</evidence>
<feature type="compositionally biased region" description="Basic and acidic residues" evidence="1">
    <location>
        <begin position="13"/>
        <end position="32"/>
    </location>
</feature>
<feature type="compositionally biased region" description="Polar residues" evidence="1">
    <location>
        <begin position="471"/>
        <end position="485"/>
    </location>
</feature>
<feature type="compositionally biased region" description="Low complexity" evidence="1">
    <location>
        <begin position="783"/>
        <end position="795"/>
    </location>
</feature>
<feature type="compositionally biased region" description="Basic and acidic residues" evidence="1">
    <location>
        <begin position="572"/>
        <end position="591"/>
    </location>
</feature>
<feature type="compositionally biased region" description="Basic and acidic residues" evidence="1">
    <location>
        <begin position="697"/>
        <end position="711"/>
    </location>
</feature>
<proteinExistence type="predicted"/>
<dbReference type="GO" id="GO:0016301">
    <property type="term" value="F:kinase activity"/>
    <property type="evidence" value="ECO:0007669"/>
    <property type="project" value="UniProtKB-KW"/>
</dbReference>
<sequence length="1106" mass="120770">MAPSPENDNAPKAPDKNEKCREETRPETRLAETENATAGPENKEASVSRLDDGQLKALLDEAITYKSPKDRVGKSQLFQNLLAKAEEDDRKARATSASGSELVRHYNRSATRRNRHCKDQNNYSIAENVAHGGSLNNLAKDELYNATINPLYRPPKTVSARQRQGGSLPCNVNAGLTPTFFEETRKMKESNQQQLEYTAIDMESESLLEHDSLNQDYAEQEMEMQPKFSRQYTSRATIEIAPKTSCGVLNSSSNVDDAVMVSALERCEKTSASLMESVDKSSRVDSSTSLVPAASLGSSASMAATAAAAAAVYPTNYTFVNVPASNWTCNKKPTEEKLLFYFKKVDENGNALGQGAGAGLTATAVAGDAKKNKKKKLQTDKNVRVLAGKDVEGHRSDIIHDVDKLIEYIGGEEEVNKSTSSKSKSGSGGGNVHKTKLNKQHASNEEKGGGSGSGGGGSSKKQRVRAKSKGENLQKSSSMEEISSTKLEDFDSDGTKVPLRNTKSNVDRPRERRSWGNSDTGMDFEQIQNLQIYPNASAENLETADFHVVTKKKKSKKRRNNSLSGRRQMLHGGRESGDDDFGRRRSPEPRKSARSVPQSEKSNDSSDDEDRDSVRSLPVTSDRISCSNHDDDDDLNVPVSYADIARNSGTAGVATAQEQQRPRWNRPPSERRQMANATVSQPLVIVERLGGGMTMDEEVRKQSPEKTKQQDIVHNPKSPPDVNSLQNWPTITNNNNVINNNNNNKVVCTTISATTVTPDGGGAKERSSANVAANKQKNITNAKNIKNNNNSSSTNHFVTPPPSIKDNKTNKTYNKYSEPMQMIRNSSEMMNNASNLPHDVPDVQTIEKMHLQNVYAASVTTRHDNNVLLGAQKTFSPPQQQQQHHFHQSVRHNAHAQHQQQQIHQQQYGHVSKTSPAAAVVVRAPSQNVEPPVVMATATAAPTNVGVVVPPAAAIVCCDSSNNIKRTATMVVVEGGGAAATAPIIVPVSVAPPPPPEDCDRPLRGNGGSSGSSRRTNVRPAVVILSGNASKGAEVSGLTFGFEVNEQLLSDDVCERFAARFVAPQHDVYRNHQRHGYEKIVNFIGKSWDEIVNQMDDKVKYYSDQL</sequence>
<feature type="compositionally biased region" description="Basic and acidic residues" evidence="1">
    <location>
        <begin position="41"/>
        <end position="51"/>
    </location>
</feature>
<feature type="compositionally biased region" description="Gly residues" evidence="1">
    <location>
        <begin position="449"/>
        <end position="458"/>
    </location>
</feature>
<feature type="compositionally biased region" description="Polar residues" evidence="1">
    <location>
        <begin position="515"/>
        <end position="540"/>
    </location>
</feature>
<keyword evidence="3" id="KW-0418">Kinase</keyword>
<feature type="compositionally biased region" description="Basic and acidic residues" evidence="1">
    <location>
        <begin position="505"/>
        <end position="514"/>
    </location>
</feature>
<feature type="region of interest" description="Disordered" evidence="1">
    <location>
        <begin position="992"/>
        <end position="1015"/>
    </location>
</feature>
<feature type="region of interest" description="Disordered" evidence="1">
    <location>
        <begin position="783"/>
        <end position="810"/>
    </location>
</feature>
<dbReference type="GeneID" id="108739314"/>
<feature type="compositionally biased region" description="Polar residues" evidence="1">
    <location>
        <begin position="618"/>
        <end position="627"/>
    </location>
</feature>
<keyword evidence="2" id="KW-1185">Reference proteome</keyword>
<feature type="region of interest" description="Disordered" evidence="1">
    <location>
        <begin position="649"/>
        <end position="726"/>
    </location>
</feature>
<dbReference type="KEGG" id="apln:108739314"/>
<feature type="region of interest" description="Disordered" evidence="1">
    <location>
        <begin position="413"/>
        <end position="637"/>
    </location>
</feature>
<reference evidence="3" key="1">
    <citation type="submission" date="2025-08" db="UniProtKB">
        <authorList>
            <consortium name="RefSeq"/>
        </authorList>
    </citation>
    <scope>IDENTIFICATION</scope>
    <source>
        <tissue evidence="3">Entire body</tissue>
    </source>
</reference>